<evidence type="ECO:0000313" key="3">
    <source>
        <dbReference type="Proteomes" id="UP000001058"/>
    </source>
</evidence>
<dbReference type="STRING" id="3068.D8U9I1"/>
<feature type="compositionally biased region" description="Polar residues" evidence="1">
    <location>
        <begin position="26"/>
        <end position="37"/>
    </location>
</feature>
<name>D8U9I1_VOLCA</name>
<dbReference type="KEGG" id="vcn:VOLCADRAFT_106748"/>
<evidence type="ECO:0000256" key="1">
    <source>
        <dbReference type="SAM" id="MobiDB-lite"/>
    </source>
</evidence>
<evidence type="ECO:0000313" key="2">
    <source>
        <dbReference type="EMBL" id="EFJ43587.1"/>
    </source>
</evidence>
<gene>
    <name evidence="2" type="ORF">VOLCADRAFT_106748</name>
</gene>
<dbReference type="Proteomes" id="UP000001058">
    <property type="component" value="Unassembled WGS sequence"/>
</dbReference>
<proteinExistence type="predicted"/>
<accession>D8U9I1</accession>
<dbReference type="RefSeq" id="XP_002955287.1">
    <property type="nucleotide sequence ID" value="XM_002955241.1"/>
</dbReference>
<sequence length="168" mass="18232">MVSCPNNPPRLLSPRPTLGPGLRGVTKQSASSRFASTKNKKAQRALCTIFEDSALSASSPLFTMKAPWSPGGRTSRRNNLAMHPTLGRLRLQELLDAPKTRKATPIKERQLTLCAAFGRQRMHGDLDALADELGTCQLQSVLKPAAPQPHSQANGALELQPLVLMQDD</sequence>
<dbReference type="OrthoDB" id="525117at2759"/>
<dbReference type="InParanoid" id="D8U9I1"/>
<protein>
    <submittedName>
        <fullName evidence="2">Uncharacterized protein</fullName>
    </submittedName>
</protein>
<dbReference type="EMBL" id="GL378371">
    <property type="protein sequence ID" value="EFJ43587.1"/>
    <property type="molecule type" value="Genomic_DNA"/>
</dbReference>
<dbReference type="AlphaFoldDB" id="D8U9I1"/>
<feature type="region of interest" description="Disordered" evidence="1">
    <location>
        <begin position="1"/>
        <end position="37"/>
    </location>
</feature>
<feature type="compositionally biased region" description="Low complexity" evidence="1">
    <location>
        <begin position="9"/>
        <end position="24"/>
    </location>
</feature>
<organism evidence="3">
    <name type="scientific">Volvox carteri f. nagariensis</name>
    <dbReference type="NCBI Taxonomy" id="3068"/>
    <lineage>
        <taxon>Eukaryota</taxon>
        <taxon>Viridiplantae</taxon>
        <taxon>Chlorophyta</taxon>
        <taxon>core chlorophytes</taxon>
        <taxon>Chlorophyceae</taxon>
        <taxon>CS clade</taxon>
        <taxon>Chlamydomonadales</taxon>
        <taxon>Volvocaceae</taxon>
        <taxon>Volvox</taxon>
    </lineage>
</organism>
<reference evidence="2 3" key="1">
    <citation type="journal article" date="2010" name="Science">
        <title>Genomic analysis of organismal complexity in the multicellular green alga Volvox carteri.</title>
        <authorList>
            <person name="Prochnik S.E."/>
            <person name="Umen J."/>
            <person name="Nedelcu A.M."/>
            <person name="Hallmann A."/>
            <person name="Miller S.M."/>
            <person name="Nishii I."/>
            <person name="Ferris P."/>
            <person name="Kuo A."/>
            <person name="Mitros T."/>
            <person name="Fritz-Laylin L.K."/>
            <person name="Hellsten U."/>
            <person name="Chapman J."/>
            <person name="Simakov O."/>
            <person name="Rensing S.A."/>
            <person name="Terry A."/>
            <person name="Pangilinan J."/>
            <person name="Kapitonov V."/>
            <person name="Jurka J."/>
            <person name="Salamov A."/>
            <person name="Shapiro H."/>
            <person name="Schmutz J."/>
            <person name="Grimwood J."/>
            <person name="Lindquist E."/>
            <person name="Lucas S."/>
            <person name="Grigoriev I.V."/>
            <person name="Schmitt R."/>
            <person name="Kirk D."/>
            <person name="Rokhsar D.S."/>
        </authorList>
    </citation>
    <scope>NUCLEOTIDE SEQUENCE [LARGE SCALE GENOMIC DNA]</scope>
    <source>
        <strain evidence="3">f. Nagariensis / Eve</strain>
    </source>
</reference>
<dbReference type="GeneID" id="9616390"/>
<keyword evidence="3" id="KW-1185">Reference proteome</keyword>